<dbReference type="RefSeq" id="WP_183304266.1">
    <property type="nucleotide sequence ID" value="NZ_JACIFD010000003.1"/>
</dbReference>
<dbReference type="EMBL" id="JACIFD010000003">
    <property type="protein sequence ID" value="MBB4071076.1"/>
    <property type="molecule type" value="Genomic_DNA"/>
</dbReference>
<keyword evidence="7" id="KW-0963">Cytoplasm</keyword>
<evidence type="ECO:0000256" key="13">
    <source>
        <dbReference type="ARBA" id="ARBA00023014"/>
    </source>
</evidence>
<dbReference type="GO" id="GO:0005737">
    <property type="term" value="C:cytoplasm"/>
    <property type="evidence" value="ECO:0007669"/>
    <property type="project" value="UniProtKB-SubCell"/>
</dbReference>
<evidence type="ECO:0000256" key="2">
    <source>
        <dbReference type="ARBA" id="ARBA00001966"/>
    </source>
</evidence>
<evidence type="ECO:0000256" key="1">
    <source>
        <dbReference type="ARBA" id="ARBA00000085"/>
    </source>
</evidence>
<evidence type="ECO:0000256" key="8">
    <source>
        <dbReference type="ARBA" id="ARBA00022679"/>
    </source>
</evidence>
<keyword evidence="11" id="KW-0408">Iron</keyword>
<gene>
    <name evidence="19" type="ORF">F5897_000364</name>
</gene>
<dbReference type="GO" id="GO:0046983">
    <property type="term" value="F:protein dimerization activity"/>
    <property type="evidence" value="ECO:0007669"/>
    <property type="project" value="InterPro"/>
</dbReference>
<keyword evidence="17" id="KW-0732">Signal</keyword>
<proteinExistence type="predicted"/>
<feature type="transmembrane region" description="Helical" evidence="16">
    <location>
        <begin position="174"/>
        <end position="195"/>
    </location>
</feature>
<dbReference type="Pfam" id="PF02518">
    <property type="entry name" value="HATPase_c"/>
    <property type="match status" value="1"/>
</dbReference>
<keyword evidence="16" id="KW-0812">Transmembrane</keyword>
<dbReference type="GO" id="GO:0000155">
    <property type="term" value="F:phosphorelay sensor kinase activity"/>
    <property type="evidence" value="ECO:0007669"/>
    <property type="project" value="InterPro"/>
</dbReference>
<evidence type="ECO:0000256" key="16">
    <source>
        <dbReference type="SAM" id="Phobius"/>
    </source>
</evidence>
<keyword evidence="12" id="KW-0902">Two-component regulatory system</keyword>
<sequence>MSHRFLGTAAPAAATATGIAGNTSAATAATGSTTATATRLREIAMLACAVALLSLPSVLAFVEADPQRLRILTFSLLSALQLLLGSYWLTRNGVSLLRPATRTNWRVVVYLVIFSSLWAMVIADSPYASYLLFLLVLKSYWLLPPVPGFIAAAVLTVGTIGGELMHHSWSPFTLLGPLIAFAVITLLSVLLRSLLTAGDAKSRALAELTAARQQLADSEHRAGVLAERSRIAAELHDTVAQSLSSIQLFLQLAASNPQHAAKNIELARAAAAHSLAETRSFISELKAPADLSGNSLPAALQQVVDRAAQHSAARAAQATATALSAASAPDGALAAATGTLTAATPTVFTLRCDLTGHSLPMSYDTTLLRICQASLENVVQHAAAQHCEVRLTAGDGEVHLEIDDDGVGFDYDQQLTAAVQPDGGWGLKLLADRVQLLGGNLAVITEPGAGCLISVTLPLAAEQTGGSL</sequence>
<dbReference type="Gene3D" id="1.20.5.1930">
    <property type="match status" value="1"/>
</dbReference>
<keyword evidence="13" id="KW-0411">Iron-sulfur</keyword>
<dbReference type="Pfam" id="PF07730">
    <property type="entry name" value="HisKA_3"/>
    <property type="match status" value="1"/>
</dbReference>
<dbReference type="GO" id="GO:0016020">
    <property type="term" value="C:membrane"/>
    <property type="evidence" value="ECO:0007669"/>
    <property type="project" value="InterPro"/>
</dbReference>
<dbReference type="InterPro" id="IPR004358">
    <property type="entry name" value="Sig_transdc_His_kin-like_C"/>
</dbReference>
<keyword evidence="9" id="KW-0479">Metal-binding</keyword>
<reference evidence="19 20" key="1">
    <citation type="submission" date="2020-08" db="EMBL/GenBank/DDBJ databases">
        <title>Sequencing the genomes of 1000 actinobacteria strains.</title>
        <authorList>
            <person name="Klenk H.-P."/>
        </authorList>
    </citation>
    <scope>NUCLEOTIDE SEQUENCE [LARGE SCALE GENOMIC DNA]</scope>
    <source>
        <strain evidence="19 20">DSM 27064</strain>
    </source>
</reference>
<evidence type="ECO:0000259" key="18">
    <source>
        <dbReference type="PROSITE" id="PS50109"/>
    </source>
</evidence>
<dbReference type="AlphaFoldDB" id="A0A840DPG1"/>
<feature type="transmembrane region" description="Helical" evidence="16">
    <location>
        <begin position="44"/>
        <end position="62"/>
    </location>
</feature>
<evidence type="ECO:0000256" key="10">
    <source>
        <dbReference type="ARBA" id="ARBA00022777"/>
    </source>
</evidence>
<evidence type="ECO:0000256" key="4">
    <source>
        <dbReference type="ARBA" id="ARBA00012438"/>
    </source>
</evidence>
<name>A0A840DPG1_9MICO</name>
<comment type="cofactor">
    <cofactor evidence="2">
        <name>[4Fe-4S] cluster</name>
        <dbReference type="ChEBI" id="CHEBI:49883"/>
    </cofactor>
</comment>
<dbReference type="SUPFAM" id="SSF55874">
    <property type="entry name" value="ATPase domain of HSP90 chaperone/DNA topoisomerase II/histidine kinase"/>
    <property type="match status" value="1"/>
</dbReference>
<dbReference type="InterPro" id="IPR005467">
    <property type="entry name" value="His_kinase_dom"/>
</dbReference>
<dbReference type="PROSITE" id="PS50109">
    <property type="entry name" value="HIS_KIN"/>
    <property type="match status" value="1"/>
</dbReference>
<dbReference type="GO" id="GO:0051539">
    <property type="term" value="F:4 iron, 4 sulfur cluster binding"/>
    <property type="evidence" value="ECO:0007669"/>
    <property type="project" value="UniProtKB-KW"/>
</dbReference>
<dbReference type="InterPro" id="IPR003594">
    <property type="entry name" value="HATPase_dom"/>
</dbReference>
<keyword evidence="20" id="KW-1185">Reference proteome</keyword>
<keyword evidence="6" id="KW-0004">4Fe-4S</keyword>
<dbReference type="CDD" id="cd16917">
    <property type="entry name" value="HATPase_UhpB-NarQ-NarX-like"/>
    <property type="match status" value="1"/>
</dbReference>
<feature type="transmembrane region" description="Helical" evidence="16">
    <location>
        <begin position="69"/>
        <end position="89"/>
    </location>
</feature>
<evidence type="ECO:0000256" key="15">
    <source>
        <dbReference type="ARBA" id="ARBA00030800"/>
    </source>
</evidence>
<evidence type="ECO:0000256" key="6">
    <source>
        <dbReference type="ARBA" id="ARBA00022485"/>
    </source>
</evidence>
<keyword evidence="10 19" id="KW-0418">Kinase</keyword>
<comment type="caution">
    <text evidence="19">The sequence shown here is derived from an EMBL/GenBank/DDBJ whole genome shotgun (WGS) entry which is preliminary data.</text>
</comment>
<dbReference type="PANTHER" id="PTHR24421">
    <property type="entry name" value="NITRATE/NITRITE SENSOR PROTEIN NARX-RELATED"/>
    <property type="match status" value="1"/>
</dbReference>
<organism evidence="19 20">
    <name type="scientific">Canibacter oris</name>
    <dbReference type="NCBI Taxonomy" id="1365628"/>
    <lineage>
        <taxon>Bacteria</taxon>
        <taxon>Bacillati</taxon>
        <taxon>Actinomycetota</taxon>
        <taxon>Actinomycetes</taxon>
        <taxon>Micrococcales</taxon>
        <taxon>Microbacteriaceae</taxon>
        <taxon>Canibacter</taxon>
    </lineage>
</organism>
<dbReference type="InterPro" id="IPR036890">
    <property type="entry name" value="HATPase_C_sf"/>
</dbReference>
<dbReference type="Gene3D" id="3.30.565.10">
    <property type="entry name" value="Histidine kinase-like ATPase, C-terminal domain"/>
    <property type="match status" value="1"/>
</dbReference>
<comment type="catalytic activity">
    <reaction evidence="1">
        <text>ATP + protein L-histidine = ADP + protein N-phospho-L-histidine.</text>
        <dbReference type="EC" id="2.7.13.3"/>
    </reaction>
</comment>
<dbReference type="PRINTS" id="PR00344">
    <property type="entry name" value="BCTRLSENSOR"/>
</dbReference>
<feature type="signal peptide" evidence="17">
    <location>
        <begin position="1"/>
        <end position="28"/>
    </location>
</feature>
<evidence type="ECO:0000256" key="12">
    <source>
        <dbReference type="ARBA" id="ARBA00023012"/>
    </source>
</evidence>
<evidence type="ECO:0000256" key="5">
    <source>
        <dbReference type="ARBA" id="ARBA00017322"/>
    </source>
</evidence>
<evidence type="ECO:0000256" key="17">
    <source>
        <dbReference type="SAM" id="SignalP"/>
    </source>
</evidence>
<evidence type="ECO:0000256" key="7">
    <source>
        <dbReference type="ARBA" id="ARBA00022490"/>
    </source>
</evidence>
<dbReference type="GO" id="GO:0046872">
    <property type="term" value="F:metal ion binding"/>
    <property type="evidence" value="ECO:0007669"/>
    <property type="project" value="UniProtKB-KW"/>
</dbReference>
<evidence type="ECO:0000256" key="9">
    <source>
        <dbReference type="ARBA" id="ARBA00022723"/>
    </source>
</evidence>
<evidence type="ECO:0000256" key="11">
    <source>
        <dbReference type="ARBA" id="ARBA00023004"/>
    </source>
</evidence>
<dbReference type="InterPro" id="IPR017205">
    <property type="entry name" value="Sig_transdc_His_kinase_ChrS"/>
</dbReference>
<feature type="domain" description="Histidine kinase" evidence="18">
    <location>
        <begin position="367"/>
        <end position="461"/>
    </location>
</feature>
<dbReference type="Proteomes" id="UP000571183">
    <property type="component" value="Unassembled WGS sequence"/>
</dbReference>
<feature type="chain" id="PRO_5032509994" description="Oxygen sensor histidine kinase NreB" evidence="17">
    <location>
        <begin position="29"/>
        <end position="468"/>
    </location>
</feature>
<protein>
    <recommendedName>
        <fullName evidence="5">Oxygen sensor histidine kinase NreB</fullName>
        <ecNumber evidence="4">2.7.13.3</ecNumber>
    </recommendedName>
    <alternativeName>
        <fullName evidence="15">Nitrogen regulation protein B</fullName>
    </alternativeName>
</protein>
<evidence type="ECO:0000256" key="14">
    <source>
        <dbReference type="ARBA" id="ARBA00024827"/>
    </source>
</evidence>
<keyword evidence="16" id="KW-0472">Membrane</keyword>
<dbReference type="EC" id="2.7.13.3" evidence="4"/>
<comment type="function">
    <text evidence="14">Member of the two-component regulatory system NreB/NreC involved in the control of dissimilatory nitrate/nitrite reduction in response to oxygen. NreB functions as a direct oxygen sensor histidine kinase which is autophosphorylated, in the absence of oxygen, probably at the conserved histidine residue, and transfers its phosphate group probably to a conserved aspartate residue of NreC. NreB/NreC activates the expression of the nitrate (narGHJI) and nitrite (nir) reductase operons, as well as the putative nitrate transporter gene narT.</text>
</comment>
<comment type="subcellular location">
    <subcellularLocation>
        <location evidence="3">Cytoplasm</location>
    </subcellularLocation>
</comment>
<evidence type="ECO:0000256" key="3">
    <source>
        <dbReference type="ARBA" id="ARBA00004496"/>
    </source>
</evidence>
<dbReference type="InterPro" id="IPR011712">
    <property type="entry name" value="Sig_transdc_His_kin_sub3_dim/P"/>
</dbReference>
<dbReference type="PIRSF" id="PIRSF037434">
    <property type="entry name" value="STHK_ChrS"/>
    <property type="match status" value="1"/>
</dbReference>
<evidence type="ECO:0000313" key="20">
    <source>
        <dbReference type="Proteomes" id="UP000571183"/>
    </source>
</evidence>
<evidence type="ECO:0000313" key="19">
    <source>
        <dbReference type="EMBL" id="MBB4071076.1"/>
    </source>
</evidence>
<keyword evidence="8" id="KW-0808">Transferase</keyword>
<feature type="transmembrane region" description="Helical" evidence="16">
    <location>
        <begin position="109"/>
        <end position="133"/>
    </location>
</feature>
<dbReference type="InterPro" id="IPR050482">
    <property type="entry name" value="Sensor_HK_TwoCompSys"/>
</dbReference>
<accession>A0A840DPG1</accession>
<feature type="transmembrane region" description="Helical" evidence="16">
    <location>
        <begin position="140"/>
        <end position="162"/>
    </location>
</feature>
<keyword evidence="16" id="KW-1133">Transmembrane helix</keyword>